<dbReference type="SUPFAM" id="SSF51445">
    <property type="entry name" value="(Trans)glycosidases"/>
    <property type="match status" value="1"/>
</dbReference>
<dbReference type="AlphaFoldDB" id="A0A5C3L3N5"/>
<dbReference type="InterPro" id="IPR050386">
    <property type="entry name" value="Glycosyl_hydrolase_5"/>
</dbReference>
<evidence type="ECO:0000256" key="3">
    <source>
        <dbReference type="ARBA" id="ARBA00023295"/>
    </source>
</evidence>
<dbReference type="EMBL" id="ML210165">
    <property type="protein sequence ID" value="TFK27355.1"/>
    <property type="molecule type" value="Genomic_DNA"/>
</dbReference>
<evidence type="ECO:0000256" key="4">
    <source>
        <dbReference type="RuleBase" id="RU361153"/>
    </source>
</evidence>
<sequence>MVMWDISIIFRETFVLEMVNNATFLSAILALDVTQANYKPYPGALSQTALNGTTHHAHAQSGNALLIDPQNISFLPTVTEMSNPQCQVDPYTAPSIEYQEFPPYDEKVASVYRYRQQQAVNLGSWFVHEKWMTPSPFLCAAGDAISEIDIAYGWGNTSAARSVLERHWDTFITESDFKYLSNVGINTVRLPIGYWNLGPDFVKGTDYENASEVYQNSWPRVVRTINLAGQYGLGVLVDLHGAPGSQNGQDHSGVSDGKANLFDDSHNVEKTMQVLDYLAKQFVHVNNVVGLQILNEPKYVDGLIDFYSNAIDTIRQADPDASRLPLYAHNGFDMKRFGPFIAGRKDFVVEDHHSYFVYTDQDRAQTATQHAEDIETNVASTLEEAANETRRELIIGEWSCALTPESLASDPNQTQARSDFCGVQVDCYTSHTSGWSFWSYMKEDCDDDPGWCFKSAVGTVLPKTFFSYHHTPAQTQNVALFNNTFMLNEAELPLMERREHASSPMARRFEAIALKRARDEGSNDVENKGYEDGKLTAQIFAAHNNSRLGFVNQYISDTIATLGSDIVPPVAEAAYTSGFLRGLSEAESGIQDGLHT</sequence>
<evidence type="ECO:0000256" key="2">
    <source>
        <dbReference type="ARBA" id="ARBA00022801"/>
    </source>
</evidence>
<proteinExistence type="inferred from homology"/>
<accession>A0A5C3L3N5</accession>
<dbReference type="GO" id="GO:0009251">
    <property type="term" value="P:glucan catabolic process"/>
    <property type="evidence" value="ECO:0007669"/>
    <property type="project" value="TreeGrafter"/>
</dbReference>
<comment type="similarity">
    <text evidence="1 4">Belongs to the glycosyl hydrolase 5 (cellulase A) family.</text>
</comment>
<dbReference type="GO" id="GO:0046557">
    <property type="term" value="F:glucan endo-1,6-beta-glucosidase activity"/>
    <property type="evidence" value="ECO:0007669"/>
    <property type="project" value="TreeGrafter"/>
</dbReference>
<dbReference type="Proteomes" id="UP000307440">
    <property type="component" value="Unassembled WGS sequence"/>
</dbReference>
<dbReference type="PANTHER" id="PTHR31297:SF43">
    <property type="entry name" value="GLUCAN 1,3-BETA-GLUCOSIDASE 3"/>
    <property type="match status" value="1"/>
</dbReference>
<dbReference type="GO" id="GO:0005576">
    <property type="term" value="C:extracellular region"/>
    <property type="evidence" value="ECO:0007669"/>
    <property type="project" value="TreeGrafter"/>
</dbReference>
<gene>
    <name evidence="6" type="ORF">FA15DRAFT_613981</name>
</gene>
<evidence type="ECO:0000256" key="1">
    <source>
        <dbReference type="ARBA" id="ARBA00005641"/>
    </source>
</evidence>
<evidence type="ECO:0000313" key="7">
    <source>
        <dbReference type="Proteomes" id="UP000307440"/>
    </source>
</evidence>
<dbReference type="OrthoDB" id="1887033at2759"/>
<protein>
    <submittedName>
        <fullName evidence="6">Cytoplasm protein</fullName>
    </submittedName>
</protein>
<dbReference type="InterPro" id="IPR017853">
    <property type="entry name" value="GH"/>
</dbReference>
<dbReference type="Gene3D" id="3.20.20.80">
    <property type="entry name" value="Glycosidases"/>
    <property type="match status" value="1"/>
</dbReference>
<dbReference type="PANTHER" id="PTHR31297">
    <property type="entry name" value="GLUCAN ENDO-1,6-BETA-GLUCOSIDASE B"/>
    <property type="match status" value="1"/>
</dbReference>
<feature type="domain" description="Glycoside hydrolase family 5" evidence="5">
    <location>
        <begin position="166"/>
        <end position="441"/>
    </location>
</feature>
<dbReference type="STRING" id="230819.A0A5C3L3N5"/>
<evidence type="ECO:0000259" key="5">
    <source>
        <dbReference type="Pfam" id="PF00150"/>
    </source>
</evidence>
<dbReference type="GO" id="GO:0009986">
    <property type="term" value="C:cell surface"/>
    <property type="evidence" value="ECO:0007669"/>
    <property type="project" value="TreeGrafter"/>
</dbReference>
<organism evidence="6 7">
    <name type="scientific">Coprinopsis marcescibilis</name>
    <name type="common">Agaric fungus</name>
    <name type="synonym">Psathyrella marcescibilis</name>
    <dbReference type="NCBI Taxonomy" id="230819"/>
    <lineage>
        <taxon>Eukaryota</taxon>
        <taxon>Fungi</taxon>
        <taxon>Dikarya</taxon>
        <taxon>Basidiomycota</taxon>
        <taxon>Agaricomycotina</taxon>
        <taxon>Agaricomycetes</taxon>
        <taxon>Agaricomycetidae</taxon>
        <taxon>Agaricales</taxon>
        <taxon>Agaricineae</taxon>
        <taxon>Psathyrellaceae</taxon>
        <taxon>Coprinopsis</taxon>
    </lineage>
</organism>
<dbReference type="Pfam" id="PF00150">
    <property type="entry name" value="Cellulase"/>
    <property type="match status" value="1"/>
</dbReference>
<evidence type="ECO:0000313" key="6">
    <source>
        <dbReference type="EMBL" id="TFK27355.1"/>
    </source>
</evidence>
<name>A0A5C3L3N5_COPMA</name>
<keyword evidence="3 4" id="KW-0326">Glycosidase</keyword>
<dbReference type="InterPro" id="IPR001547">
    <property type="entry name" value="Glyco_hydro_5"/>
</dbReference>
<keyword evidence="2 4" id="KW-0378">Hydrolase</keyword>
<keyword evidence="7" id="KW-1185">Reference proteome</keyword>
<reference evidence="6 7" key="1">
    <citation type="journal article" date="2019" name="Nat. Ecol. Evol.">
        <title>Megaphylogeny resolves global patterns of mushroom evolution.</title>
        <authorList>
            <person name="Varga T."/>
            <person name="Krizsan K."/>
            <person name="Foldi C."/>
            <person name="Dima B."/>
            <person name="Sanchez-Garcia M."/>
            <person name="Sanchez-Ramirez S."/>
            <person name="Szollosi G.J."/>
            <person name="Szarkandi J.G."/>
            <person name="Papp V."/>
            <person name="Albert L."/>
            <person name="Andreopoulos W."/>
            <person name="Angelini C."/>
            <person name="Antonin V."/>
            <person name="Barry K.W."/>
            <person name="Bougher N.L."/>
            <person name="Buchanan P."/>
            <person name="Buyck B."/>
            <person name="Bense V."/>
            <person name="Catcheside P."/>
            <person name="Chovatia M."/>
            <person name="Cooper J."/>
            <person name="Damon W."/>
            <person name="Desjardin D."/>
            <person name="Finy P."/>
            <person name="Geml J."/>
            <person name="Haridas S."/>
            <person name="Hughes K."/>
            <person name="Justo A."/>
            <person name="Karasinski D."/>
            <person name="Kautmanova I."/>
            <person name="Kiss B."/>
            <person name="Kocsube S."/>
            <person name="Kotiranta H."/>
            <person name="LaButti K.M."/>
            <person name="Lechner B.E."/>
            <person name="Liimatainen K."/>
            <person name="Lipzen A."/>
            <person name="Lukacs Z."/>
            <person name="Mihaltcheva S."/>
            <person name="Morgado L.N."/>
            <person name="Niskanen T."/>
            <person name="Noordeloos M.E."/>
            <person name="Ohm R.A."/>
            <person name="Ortiz-Santana B."/>
            <person name="Ovrebo C."/>
            <person name="Racz N."/>
            <person name="Riley R."/>
            <person name="Savchenko A."/>
            <person name="Shiryaev A."/>
            <person name="Soop K."/>
            <person name="Spirin V."/>
            <person name="Szebenyi C."/>
            <person name="Tomsovsky M."/>
            <person name="Tulloss R.E."/>
            <person name="Uehling J."/>
            <person name="Grigoriev I.V."/>
            <person name="Vagvolgyi C."/>
            <person name="Papp T."/>
            <person name="Martin F.M."/>
            <person name="Miettinen O."/>
            <person name="Hibbett D.S."/>
            <person name="Nagy L.G."/>
        </authorList>
    </citation>
    <scope>NUCLEOTIDE SEQUENCE [LARGE SCALE GENOMIC DNA]</scope>
    <source>
        <strain evidence="6 7">CBS 121175</strain>
    </source>
</reference>